<dbReference type="PROSITE" id="PS50110">
    <property type="entry name" value="RESPONSE_REGULATORY"/>
    <property type="match status" value="1"/>
</dbReference>
<accession>A0A7G5GVA4</accession>
<dbReference type="InterPro" id="IPR011006">
    <property type="entry name" value="CheY-like_superfamily"/>
</dbReference>
<dbReference type="InterPro" id="IPR001789">
    <property type="entry name" value="Sig_transdc_resp-reg_receiver"/>
</dbReference>
<dbReference type="Proteomes" id="UP000515369">
    <property type="component" value="Chromosome"/>
</dbReference>
<dbReference type="GO" id="GO:0000160">
    <property type="term" value="P:phosphorelay signal transduction system"/>
    <property type="evidence" value="ECO:0007669"/>
    <property type="project" value="InterPro"/>
</dbReference>
<feature type="modified residue" description="4-aspartylphosphate" evidence="1">
    <location>
        <position position="66"/>
    </location>
</feature>
<evidence type="ECO:0000259" key="2">
    <source>
        <dbReference type="PROSITE" id="PS50110"/>
    </source>
</evidence>
<dbReference type="PANTHER" id="PTHR44520:SF2">
    <property type="entry name" value="RESPONSE REGULATOR RCP1"/>
    <property type="match status" value="1"/>
</dbReference>
<protein>
    <submittedName>
        <fullName evidence="3">Response regulator</fullName>
    </submittedName>
</protein>
<name>A0A7G5GVA4_9BACT</name>
<keyword evidence="1" id="KW-0597">Phosphoprotein</keyword>
<dbReference type="Gene3D" id="3.40.50.2300">
    <property type="match status" value="1"/>
</dbReference>
<gene>
    <name evidence="3" type="ORF">H3H32_33695</name>
</gene>
<dbReference type="SUPFAM" id="SSF52172">
    <property type="entry name" value="CheY-like"/>
    <property type="match status" value="1"/>
</dbReference>
<reference evidence="3 4" key="1">
    <citation type="submission" date="2020-07" db="EMBL/GenBank/DDBJ databases">
        <title>Spirosoma foliorum sp. nov., isolated from the leaves on the Nejang mountain Korea, Republic of.</title>
        <authorList>
            <person name="Ho H."/>
            <person name="Lee Y.-J."/>
            <person name="Nurcahyanto D.-A."/>
            <person name="Kim S.-G."/>
        </authorList>
    </citation>
    <scope>NUCLEOTIDE SEQUENCE [LARGE SCALE GENOMIC DNA]</scope>
    <source>
        <strain evidence="3 4">PL0136</strain>
    </source>
</reference>
<dbReference type="SMART" id="SM00448">
    <property type="entry name" value="REC"/>
    <property type="match status" value="1"/>
</dbReference>
<dbReference type="Pfam" id="PF00072">
    <property type="entry name" value="Response_reg"/>
    <property type="match status" value="1"/>
</dbReference>
<keyword evidence="4" id="KW-1185">Reference proteome</keyword>
<feature type="domain" description="Response regulatory" evidence="2">
    <location>
        <begin position="12"/>
        <end position="132"/>
    </location>
</feature>
<sequence length="155" mass="17515">MSLNPTSGPRFPILLVEDDLAIIDIIQRATRACFPEADIIAISTFEEAVVYLYNLEGKGPRLLLLDVFLAGGQTGLDFLQLLKAHPLGKLLPAIVLSQSARHVKDAYQLGAAAYFTKPFSFPDWKQFMLDLRLFWYETATLPQTYFERQQELLHG</sequence>
<organism evidence="3 4">
    <name type="scientific">Spirosoma foliorum</name>
    <dbReference type="NCBI Taxonomy" id="2710596"/>
    <lineage>
        <taxon>Bacteria</taxon>
        <taxon>Pseudomonadati</taxon>
        <taxon>Bacteroidota</taxon>
        <taxon>Cytophagia</taxon>
        <taxon>Cytophagales</taxon>
        <taxon>Cytophagaceae</taxon>
        <taxon>Spirosoma</taxon>
    </lineage>
</organism>
<dbReference type="PANTHER" id="PTHR44520">
    <property type="entry name" value="RESPONSE REGULATOR RCP1-RELATED"/>
    <property type="match status" value="1"/>
</dbReference>
<dbReference type="KEGG" id="sfol:H3H32_33695"/>
<dbReference type="EMBL" id="CP059732">
    <property type="protein sequence ID" value="QMW02796.1"/>
    <property type="molecule type" value="Genomic_DNA"/>
</dbReference>
<dbReference type="InterPro" id="IPR052893">
    <property type="entry name" value="TCS_response_regulator"/>
</dbReference>
<dbReference type="RefSeq" id="WP_182460090.1">
    <property type="nucleotide sequence ID" value="NZ_CP059732.1"/>
</dbReference>
<dbReference type="AlphaFoldDB" id="A0A7G5GVA4"/>
<evidence type="ECO:0000313" key="3">
    <source>
        <dbReference type="EMBL" id="QMW02796.1"/>
    </source>
</evidence>
<evidence type="ECO:0000256" key="1">
    <source>
        <dbReference type="PROSITE-ProRule" id="PRU00169"/>
    </source>
</evidence>
<proteinExistence type="predicted"/>
<evidence type="ECO:0000313" key="4">
    <source>
        <dbReference type="Proteomes" id="UP000515369"/>
    </source>
</evidence>